<evidence type="ECO:0000313" key="3">
    <source>
        <dbReference type="Proteomes" id="UP000237925"/>
    </source>
</evidence>
<keyword evidence="1" id="KW-0732">Signal</keyword>
<dbReference type="Proteomes" id="UP000237925">
    <property type="component" value="Chromosome"/>
</dbReference>
<dbReference type="KEGG" id="mela:C6568_15290"/>
<keyword evidence="3" id="KW-1185">Reference proteome</keyword>
<dbReference type="AlphaFoldDB" id="A0A2R3QHD1"/>
<accession>A0A2R3QHD1</accession>
<dbReference type="EMBL" id="CP027667">
    <property type="protein sequence ID" value="AVO51173.1"/>
    <property type="molecule type" value="Genomic_DNA"/>
</dbReference>
<gene>
    <name evidence="2" type="ORF">C6568_15290</name>
</gene>
<dbReference type="OrthoDB" id="8896906at2"/>
<proteinExistence type="predicted"/>
<dbReference type="Gene3D" id="3.40.190.10">
    <property type="entry name" value="Periplasmic binding protein-like II"/>
    <property type="match status" value="2"/>
</dbReference>
<dbReference type="Pfam" id="PF12974">
    <property type="entry name" value="Phosphonate-bd"/>
    <property type="match status" value="1"/>
</dbReference>
<reference evidence="2 3" key="1">
    <citation type="submission" date="2018-03" db="EMBL/GenBank/DDBJ databases">
        <title>Genome sequencing of Melaminivora sp.</title>
        <authorList>
            <person name="Kim S.-J."/>
            <person name="Heo J."/>
            <person name="Ahn J.-H."/>
            <person name="Kwon S.-W."/>
        </authorList>
    </citation>
    <scope>NUCLEOTIDE SEQUENCE [LARGE SCALE GENOMIC DNA]</scope>
    <source>
        <strain evidence="2 3">SC2-9</strain>
    </source>
</reference>
<sequence length="269" mass="29377">MGVLCLSAFMLLAAGAARAETQPVLVISEGTSGGLDHAQVIAKYQDVANVIGQALRTKVSVVFAREFATLENGMKAGKFDFVMARPSDYPARGMRDSGYQYVANAKPAGQCLIIVPKDSPLKKLEEARGKRLVMPEQVSYMSRFCRAELRDQGINLASENVKYVREQAAVTFFLANKFSDVGAIASYSGPAKKLDQEGFRILHSSVQKPYFPLVAHSRFDPAQIKAIQRELEGLSAKPEGAEILKRVGITGFETGNEAAMKDLLAWLEK</sequence>
<organism evidence="2 3">
    <name type="scientific">Melaminivora suipulveris</name>
    <dbReference type="NCBI Taxonomy" id="2109913"/>
    <lineage>
        <taxon>Bacteria</taxon>
        <taxon>Pseudomonadati</taxon>
        <taxon>Pseudomonadota</taxon>
        <taxon>Betaproteobacteria</taxon>
        <taxon>Burkholderiales</taxon>
        <taxon>Comamonadaceae</taxon>
        <taxon>Melaminivora</taxon>
    </lineage>
</organism>
<protein>
    <submittedName>
        <fullName evidence="2">Phosphate ABC transporter substrate-binding protein</fullName>
    </submittedName>
</protein>
<feature type="chain" id="PRO_5015315454" evidence="1">
    <location>
        <begin position="20"/>
        <end position="269"/>
    </location>
</feature>
<evidence type="ECO:0000256" key="1">
    <source>
        <dbReference type="SAM" id="SignalP"/>
    </source>
</evidence>
<dbReference type="PANTHER" id="PTHR35841:SF1">
    <property type="entry name" value="PHOSPHONATES-BINDING PERIPLASMIC PROTEIN"/>
    <property type="match status" value="1"/>
</dbReference>
<dbReference type="PANTHER" id="PTHR35841">
    <property type="entry name" value="PHOSPHONATES-BINDING PERIPLASMIC PROTEIN"/>
    <property type="match status" value="1"/>
</dbReference>
<feature type="signal peptide" evidence="1">
    <location>
        <begin position="1"/>
        <end position="19"/>
    </location>
</feature>
<dbReference type="SUPFAM" id="SSF53850">
    <property type="entry name" value="Periplasmic binding protein-like II"/>
    <property type="match status" value="1"/>
</dbReference>
<name>A0A2R3QHD1_9BURK</name>
<evidence type="ECO:0000313" key="2">
    <source>
        <dbReference type="EMBL" id="AVO51173.1"/>
    </source>
</evidence>